<sequence>MDKKAHWEKVFETKAQNEVSWYQPNPKTSVAFFVDNAIAKEAKIIEVGGGDSFLVDELLQLGYKNITVLDISENAILRLKERLGEKGKEVTFIVSDILNFKTTEKFDVWHDRASFHFLINPEEVALYVQKAKEFTSENALLFMGTFSDKGPLKCSGLGIKQYSEERFENVFLGFEKVKCFKEDHHTPFNTTQNFIFCEFKKNKFMPYV</sequence>
<dbReference type="RefSeq" id="WP_014387960.1">
    <property type="nucleotide sequence ID" value="NC_017025.1"/>
</dbReference>
<dbReference type="Gene3D" id="3.40.50.150">
    <property type="entry name" value="Vaccinia Virus protein VP39"/>
    <property type="match status" value="1"/>
</dbReference>
<dbReference type="Proteomes" id="UP000007599">
    <property type="component" value="Chromosome I"/>
</dbReference>
<accession>H8XU35</accession>
<dbReference type="STRING" id="1094466.KQS_04190"/>
<organism evidence="2 3">
    <name type="scientific">Flavobacterium indicum (strain DSM 17447 / CIP 109464 / GPTSA100-9)</name>
    <dbReference type="NCBI Taxonomy" id="1094466"/>
    <lineage>
        <taxon>Bacteria</taxon>
        <taxon>Pseudomonadati</taxon>
        <taxon>Bacteroidota</taxon>
        <taxon>Flavobacteriia</taxon>
        <taxon>Flavobacteriales</taxon>
        <taxon>Flavobacteriaceae</taxon>
        <taxon>Flavobacterium</taxon>
    </lineage>
</organism>
<dbReference type="PANTHER" id="PTHR12843:SF5">
    <property type="entry name" value="EEF1A LYSINE METHYLTRANSFERASE 2"/>
    <property type="match status" value="1"/>
</dbReference>
<proteinExistence type="predicted"/>
<dbReference type="PANTHER" id="PTHR12843">
    <property type="entry name" value="PROTEIN-LYSINE N-METHYLTRANSFERASE METTL10"/>
    <property type="match status" value="1"/>
</dbReference>
<dbReference type="KEGG" id="fin:KQS_04190"/>
<evidence type="ECO:0000313" key="3">
    <source>
        <dbReference type="Proteomes" id="UP000007599"/>
    </source>
</evidence>
<reference evidence="3" key="2">
    <citation type="submission" date="2012-03" db="EMBL/GenBank/DDBJ databases">
        <title>Complete genome sequence of Flavobacterium indicum GPTSA100-9T, isolated from warm spring water.</title>
        <authorList>
            <person name="Barbier P."/>
            <person name="Houel A."/>
            <person name="Loux V."/>
            <person name="Poulain J."/>
            <person name="Bernardet J.-F."/>
            <person name="Touchon M."/>
            <person name="Duchaud E."/>
        </authorList>
    </citation>
    <scope>NUCLEOTIDE SEQUENCE [LARGE SCALE GENOMIC DNA]</scope>
    <source>
        <strain evidence="3">DSM 17447 / CIP 109464 / GPTSA100-9</strain>
    </source>
</reference>
<reference evidence="2 3" key="1">
    <citation type="journal article" date="2012" name="J. Bacteriol.">
        <title>Complete Genome Sequence of Flavobacterium indicum GPSTA100-9T, Isolated from Warm Spring Water.</title>
        <authorList>
            <person name="Barbier P."/>
            <person name="Houel A."/>
            <person name="Loux V."/>
            <person name="Poulain J."/>
            <person name="Bernardet J.F."/>
            <person name="Touchon M."/>
            <person name="Duchaud E."/>
        </authorList>
    </citation>
    <scope>NUCLEOTIDE SEQUENCE [LARGE SCALE GENOMIC DNA]</scope>
    <source>
        <strain evidence="3">DSM 17447 / CIP 109464 / GPTSA100-9</strain>
    </source>
</reference>
<dbReference type="EMBL" id="HE774682">
    <property type="protein sequence ID" value="CCG52818.1"/>
    <property type="molecule type" value="Genomic_DNA"/>
</dbReference>
<evidence type="ECO:0000259" key="1">
    <source>
        <dbReference type="Pfam" id="PF13847"/>
    </source>
</evidence>
<dbReference type="eggNOG" id="COG2226">
    <property type="taxonomic scope" value="Bacteria"/>
</dbReference>
<dbReference type="InterPro" id="IPR025714">
    <property type="entry name" value="Methyltranfer_dom"/>
</dbReference>
<dbReference type="SUPFAM" id="SSF53335">
    <property type="entry name" value="S-adenosyl-L-methionine-dependent methyltransferases"/>
    <property type="match status" value="1"/>
</dbReference>
<dbReference type="HOGENOM" id="CLU_082414_0_0_10"/>
<dbReference type="AlphaFoldDB" id="H8XU35"/>
<keyword evidence="3" id="KW-1185">Reference proteome</keyword>
<dbReference type="Pfam" id="PF13847">
    <property type="entry name" value="Methyltransf_31"/>
    <property type="match status" value="1"/>
</dbReference>
<dbReference type="OrthoDB" id="9788660at2"/>
<dbReference type="CDD" id="cd02440">
    <property type="entry name" value="AdoMet_MTases"/>
    <property type="match status" value="1"/>
</dbReference>
<gene>
    <name evidence="2" type="ordered locus">KQS_04190</name>
</gene>
<dbReference type="PATRIC" id="fig|1094466.5.peg.821"/>
<evidence type="ECO:0000313" key="2">
    <source>
        <dbReference type="EMBL" id="CCG52818.1"/>
    </source>
</evidence>
<dbReference type="InterPro" id="IPR029063">
    <property type="entry name" value="SAM-dependent_MTases_sf"/>
</dbReference>
<name>H8XU35_FLAIG</name>
<feature type="domain" description="Methyltransferase" evidence="1">
    <location>
        <begin position="40"/>
        <end position="147"/>
    </location>
</feature>
<protein>
    <recommendedName>
        <fullName evidence="1">Methyltransferase domain-containing protein</fullName>
    </recommendedName>
</protein>